<sequence length="70" mass="7532">MVPQDTGASAVTRTVAACREDGAREEAGGCPVEEADDAEDVEDVEEVEELMRKVSAAPCHERKACLSWQP</sequence>
<keyword evidence="3" id="KW-1185">Reference proteome</keyword>
<organism evidence="2 3">
    <name type="scientific">Streptomyces thermogriseus</name>
    <dbReference type="NCBI Taxonomy" id="75292"/>
    <lineage>
        <taxon>Bacteria</taxon>
        <taxon>Bacillati</taxon>
        <taxon>Actinomycetota</taxon>
        <taxon>Actinomycetes</taxon>
        <taxon>Kitasatosporales</taxon>
        <taxon>Streptomycetaceae</taxon>
        <taxon>Streptomyces</taxon>
    </lineage>
</organism>
<name>A0ABP4DAL2_9ACTN</name>
<gene>
    <name evidence="2" type="ORF">GCM10009564_07900</name>
</gene>
<dbReference type="EMBL" id="BAAAHU010000004">
    <property type="protein sequence ID" value="GAA1004807.1"/>
    <property type="molecule type" value="Genomic_DNA"/>
</dbReference>
<proteinExistence type="predicted"/>
<evidence type="ECO:0000313" key="2">
    <source>
        <dbReference type="EMBL" id="GAA1004807.1"/>
    </source>
</evidence>
<comment type="caution">
    <text evidence="2">The sequence shown here is derived from an EMBL/GenBank/DDBJ whole genome shotgun (WGS) entry which is preliminary data.</text>
</comment>
<feature type="region of interest" description="Disordered" evidence="1">
    <location>
        <begin position="20"/>
        <end position="40"/>
    </location>
</feature>
<reference evidence="3" key="1">
    <citation type="journal article" date="2019" name="Int. J. Syst. Evol. Microbiol.">
        <title>The Global Catalogue of Microorganisms (GCM) 10K type strain sequencing project: providing services to taxonomists for standard genome sequencing and annotation.</title>
        <authorList>
            <consortium name="The Broad Institute Genomics Platform"/>
            <consortium name="The Broad Institute Genome Sequencing Center for Infectious Disease"/>
            <person name="Wu L."/>
            <person name="Ma J."/>
        </authorList>
    </citation>
    <scope>NUCLEOTIDE SEQUENCE [LARGE SCALE GENOMIC DNA]</scope>
    <source>
        <strain evidence="3">JCM 11269</strain>
    </source>
</reference>
<protein>
    <submittedName>
        <fullName evidence="2">Uncharacterized protein</fullName>
    </submittedName>
</protein>
<evidence type="ECO:0000313" key="3">
    <source>
        <dbReference type="Proteomes" id="UP001501072"/>
    </source>
</evidence>
<accession>A0ABP4DAL2</accession>
<dbReference type="Proteomes" id="UP001501072">
    <property type="component" value="Unassembled WGS sequence"/>
</dbReference>
<evidence type="ECO:0000256" key="1">
    <source>
        <dbReference type="SAM" id="MobiDB-lite"/>
    </source>
</evidence>